<gene>
    <name evidence="6" type="ORF">IL334_001099</name>
</gene>
<comment type="similarity">
    <text evidence="1">Belongs to the CNOT2/3/5 family.</text>
</comment>
<accession>A0ABZ1CRC2</accession>
<name>A0ABZ1CRC2_9TREE</name>
<feature type="compositionally biased region" description="Polar residues" evidence="4">
    <location>
        <begin position="59"/>
        <end position="70"/>
    </location>
</feature>
<feature type="region of interest" description="Disordered" evidence="4">
    <location>
        <begin position="438"/>
        <end position="484"/>
    </location>
</feature>
<keyword evidence="3" id="KW-0804">Transcription</keyword>
<feature type="domain" description="NOT2/NOT3/NOT5 C-terminal" evidence="5">
    <location>
        <begin position="295"/>
        <end position="426"/>
    </location>
</feature>
<evidence type="ECO:0000256" key="3">
    <source>
        <dbReference type="ARBA" id="ARBA00023163"/>
    </source>
</evidence>
<feature type="compositionally biased region" description="Polar residues" evidence="4">
    <location>
        <begin position="1"/>
        <end position="11"/>
    </location>
</feature>
<evidence type="ECO:0000256" key="4">
    <source>
        <dbReference type="SAM" id="MobiDB-lite"/>
    </source>
</evidence>
<evidence type="ECO:0000259" key="5">
    <source>
        <dbReference type="Pfam" id="PF04153"/>
    </source>
</evidence>
<feature type="compositionally biased region" description="Polar residues" evidence="4">
    <location>
        <begin position="106"/>
        <end position="115"/>
    </location>
</feature>
<dbReference type="EMBL" id="CP141881">
    <property type="protein sequence ID" value="WRT64170.1"/>
    <property type="molecule type" value="Genomic_DNA"/>
</dbReference>
<feature type="compositionally biased region" description="Low complexity" evidence="4">
    <location>
        <begin position="71"/>
        <end position="92"/>
    </location>
</feature>
<reference evidence="6 7" key="1">
    <citation type="submission" date="2024-01" db="EMBL/GenBank/DDBJ databases">
        <title>Comparative genomics of Cryptococcus and Kwoniella reveals pathogenesis evolution and contrasting modes of karyotype evolution via chromosome fusion or intercentromeric recombination.</title>
        <authorList>
            <person name="Coelho M.A."/>
            <person name="David-Palma M."/>
            <person name="Shea T."/>
            <person name="Bowers K."/>
            <person name="McGinley-Smith S."/>
            <person name="Mohammad A.W."/>
            <person name="Gnirke A."/>
            <person name="Yurkov A.M."/>
            <person name="Nowrousian M."/>
            <person name="Sun S."/>
            <person name="Cuomo C.A."/>
            <person name="Heitman J."/>
        </authorList>
    </citation>
    <scope>NUCLEOTIDE SEQUENCE [LARGE SCALE GENOMIC DNA]</scope>
    <source>
        <strain evidence="6">CBS 11374</strain>
    </source>
</reference>
<organism evidence="6 7">
    <name type="scientific">Kwoniella shivajii</name>
    <dbReference type="NCBI Taxonomy" id="564305"/>
    <lineage>
        <taxon>Eukaryota</taxon>
        <taxon>Fungi</taxon>
        <taxon>Dikarya</taxon>
        <taxon>Basidiomycota</taxon>
        <taxon>Agaricomycotina</taxon>
        <taxon>Tremellomycetes</taxon>
        <taxon>Tremellales</taxon>
        <taxon>Cryptococcaceae</taxon>
        <taxon>Kwoniella</taxon>
    </lineage>
</organism>
<proteinExistence type="inferred from homology"/>
<keyword evidence="7" id="KW-1185">Reference proteome</keyword>
<dbReference type="RefSeq" id="XP_062788910.1">
    <property type="nucleotide sequence ID" value="XM_062932859.1"/>
</dbReference>
<dbReference type="InterPro" id="IPR038635">
    <property type="entry name" value="CCR4-NOT_su2/3/5_C_sf"/>
</dbReference>
<evidence type="ECO:0000313" key="6">
    <source>
        <dbReference type="EMBL" id="WRT64170.1"/>
    </source>
</evidence>
<feature type="compositionally biased region" description="Low complexity" evidence="4">
    <location>
        <begin position="444"/>
        <end position="484"/>
    </location>
</feature>
<dbReference type="Gene3D" id="2.30.30.1020">
    <property type="entry name" value="CCR4-NOT complex subunit 2/3/5, C-terminal domain"/>
    <property type="match status" value="1"/>
</dbReference>
<dbReference type="InterPro" id="IPR040168">
    <property type="entry name" value="Not2/3/5"/>
</dbReference>
<feature type="compositionally biased region" description="Polar residues" evidence="4">
    <location>
        <begin position="218"/>
        <end position="233"/>
    </location>
</feature>
<dbReference type="PANTHER" id="PTHR23326">
    <property type="entry name" value="CCR4 NOT-RELATED"/>
    <property type="match status" value="1"/>
</dbReference>
<feature type="region of interest" description="Disordered" evidence="4">
    <location>
        <begin position="1"/>
        <end position="241"/>
    </location>
</feature>
<evidence type="ECO:0000256" key="2">
    <source>
        <dbReference type="ARBA" id="ARBA00023015"/>
    </source>
</evidence>
<feature type="compositionally biased region" description="Low complexity" evidence="4">
    <location>
        <begin position="181"/>
        <end position="196"/>
    </location>
</feature>
<dbReference type="Proteomes" id="UP001329825">
    <property type="component" value="Chromosome 1"/>
</dbReference>
<dbReference type="GeneID" id="87953230"/>
<protein>
    <recommendedName>
        <fullName evidence="5">NOT2/NOT3/NOT5 C-terminal domain-containing protein</fullName>
    </recommendedName>
</protein>
<dbReference type="InterPro" id="IPR007282">
    <property type="entry name" value="NOT2/3/5_C"/>
</dbReference>
<evidence type="ECO:0000256" key="1">
    <source>
        <dbReference type="ARBA" id="ARBA00007682"/>
    </source>
</evidence>
<evidence type="ECO:0000313" key="7">
    <source>
        <dbReference type="Proteomes" id="UP001329825"/>
    </source>
</evidence>
<keyword evidence="2" id="KW-0805">Transcription regulation</keyword>
<sequence length="484" mass="52395">MYYATAGQQATQPPPSNRTPMSGFPRAGPPGFSSRAADPNDFPALGSMGSHPPRDPTYAAQTQPSATGSAQQNIQVLQQQQLFLQQQQQQQQMGGGGPPPPPGISGPNSSTMSGQANGGLGDEFPALNPGGDIKDRMANYLRNPSNLSQQQQQQHHHQQPLSIGQQPTSPPIPNGTGLPPSSASASVSQSTNATPSTNPPHPNNSQLGGIGTGGPPSTADSSWQRLPSPTNKPSEPVVRPVQQILSSPVDKWGLKALLYEIQMHMNKTDRGMLVFGEELEDLGMDISGEESLYPSFVTPWADPNSLSQPPRIEEAYHIPQCYNVHAPPVTTKLPNFTEDTLFLAFYMSPGDILQLEVAEELYARGWRYHVDLQTWLTSPTLPTVDLMSLTNSSEGPQWIRGPFMYLDTRTWTKQRTNEDFTIDANLLEVTRPANIIISEDKTQGSNSPISVSNGNGNSNLNPSQQGISSLLNSSNPNNQQSYTR</sequence>
<dbReference type="Pfam" id="PF04153">
    <property type="entry name" value="NOT2_3_5_C"/>
    <property type="match status" value="1"/>
</dbReference>